<gene>
    <name evidence="7" type="ORF">TGP89_305090</name>
</gene>
<proteinExistence type="inferred from homology"/>
<comment type="similarity">
    <text evidence="2 5">Belongs to the CGI121/TPRKB family.</text>
</comment>
<dbReference type="InterPro" id="IPR036504">
    <property type="entry name" value="CGI121/TPRKB_sf"/>
</dbReference>
<dbReference type="OrthoDB" id="329139at2759"/>
<evidence type="ECO:0000313" key="7">
    <source>
        <dbReference type="EMBL" id="KFG28437.1"/>
    </source>
</evidence>
<comment type="subcellular location">
    <subcellularLocation>
        <location evidence="1">Nucleus</location>
    </subcellularLocation>
</comment>
<dbReference type="EMBL" id="AEYI02002386">
    <property type="protein sequence ID" value="KFG28437.1"/>
    <property type="molecule type" value="Genomic_DNA"/>
</dbReference>
<feature type="region of interest" description="Disordered" evidence="6">
    <location>
        <begin position="68"/>
        <end position="113"/>
    </location>
</feature>
<dbReference type="GO" id="GO:0000408">
    <property type="term" value="C:EKC/KEOPS complex"/>
    <property type="evidence" value="ECO:0007669"/>
    <property type="project" value="TreeGrafter"/>
</dbReference>
<dbReference type="PANTHER" id="PTHR15840:SF10">
    <property type="entry name" value="EKC_KEOPS COMPLEX SUBUNIT TPRKB"/>
    <property type="match status" value="1"/>
</dbReference>
<evidence type="ECO:0000256" key="4">
    <source>
        <dbReference type="ARBA" id="ARBA00023242"/>
    </source>
</evidence>
<evidence type="ECO:0000256" key="5">
    <source>
        <dbReference type="RuleBase" id="RU004398"/>
    </source>
</evidence>
<dbReference type="GO" id="GO:0005634">
    <property type="term" value="C:nucleus"/>
    <property type="evidence" value="ECO:0007669"/>
    <property type="project" value="UniProtKB-SubCell"/>
</dbReference>
<evidence type="ECO:0000313" key="8">
    <source>
        <dbReference type="Proteomes" id="UP000028828"/>
    </source>
</evidence>
<dbReference type="GO" id="GO:0002949">
    <property type="term" value="P:tRNA threonylcarbamoyladenosine modification"/>
    <property type="evidence" value="ECO:0007669"/>
    <property type="project" value="TreeGrafter"/>
</dbReference>
<evidence type="ECO:0000256" key="3">
    <source>
        <dbReference type="ARBA" id="ARBA00022694"/>
    </source>
</evidence>
<dbReference type="InterPro" id="IPR013926">
    <property type="entry name" value="CGI121/TPRKB"/>
</dbReference>
<dbReference type="PANTHER" id="PTHR15840">
    <property type="entry name" value="CGI-121 FAMILY MEMBER"/>
    <property type="match status" value="1"/>
</dbReference>
<evidence type="ECO:0000256" key="6">
    <source>
        <dbReference type="SAM" id="MobiDB-lite"/>
    </source>
</evidence>
<feature type="compositionally biased region" description="Polar residues" evidence="6">
    <location>
        <begin position="104"/>
        <end position="113"/>
    </location>
</feature>
<dbReference type="AlphaFoldDB" id="A0A086J8G9"/>
<evidence type="ECO:0000256" key="1">
    <source>
        <dbReference type="ARBA" id="ARBA00004123"/>
    </source>
</evidence>
<dbReference type="VEuPathDB" id="ToxoDB:TGP89_305090"/>
<name>A0A086J8G9_TOXGO</name>
<keyword evidence="7" id="KW-0808">Transferase</keyword>
<organism evidence="7 8">
    <name type="scientific">Toxoplasma gondii p89</name>
    <dbReference type="NCBI Taxonomy" id="943119"/>
    <lineage>
        <taxon>Eukaryota</taxon>
        <taxon>Sar</taxon>
        <taxon>Alveolata</taxon>
        <taxon>Apicomplexa</taxon>
        <taxon>Conoidasida</taxon>
        <taxon>Coccidia</taxon>
        <taxon>Eucoccidiorida</taxon>
        <taxon>Eimeriorina</taxon>
        <taxon>Sarcocystidae</taxon>
        <taxon>Toxoplasma</taxon>
    </lineage>
</organism>
<accession>A0A086J8G9</accession>
<dbReference type="SUPFAM" id="SSF143870">
    <property type="entry name" value="PF0523-like"/>
    <property type="match status" value="1"/>
</dbReference>
<dbReference type="Gene3D" id="3.30.2380.10">
    <property type="entry name" value="CGI121/TPRKB"/>
    <property type="match status" value="1"/>
</dbReference>
<protein>
    <submittedName>
        <fullName evidence="7">Kinase binding protein</fullName>
    </submittedName>
</protein>
<dbReference type="GO" id="GO:0005829">
    <property type="term" value="C:cytosol"/>
    <property type="evidence" value="ECO:0007669"/>
    <property type="project" value="TreeGrafter"/>
</dbReference>
<keyword evidence="4 5" id="KW-0539">Nucleus</keyword>
<dbReference type="Proteomes" id="UP000028828">
    <property type="component" value="Unassembled WGS sequence"/>
</dbReference>
<comment type="caution">
    <text evidence="7">The sequence shown here is derived from an EMBL/GenBank/DDBJ whole genome shotgun (WGS) entry which is preliminary data.</text>
</comment>
<dbReference type="Pfam" id="PF08617">
    <property type="entry name" value="CGI-121"/>
    <property type="match status" value="1"/>
</dbReference>
<keyword evidence="3" id="KW-0819">tRNA processing</keyword>
<sequence length="257" mass="28168">MESCSGCRSDFYPSAHMQDQERSEGTPAEEAPLVTYCLDPLRPDIHVTIGLCVGVTNGAEVFEESIRRSPGATEGVTSDVGISVRTSRDRTEQRKTGERGDHTSAVSGDSTGFSDRSPLPFSCWLCMNPASLVSVDQILLGVLRAVEHFEEGSMKTNDVKKEILYCASPSRNIAQALQHLGLQPDMRELVLVMVQMSEEQQRSTCSRIKGAWLGLAHMSELRDAKRISSFIHCTSDEEKLPGGLEAAVMGRIACKYI</sequence>
<feature type="region of interest" description="Disordered" evidence="6">
    <location>
        <begin position="1"/>
        <end position="28"/>
    </location>
</feature>
<dbReference type="GO" id="GO:0016301">
    <property type="term" value="F:kinase activity"/>
    <property type="evidence" value="ECO:0007669"/>
    <property type="project" value="UniProtKB-KW"/>
</dbReference>
<keyword evidence="7" id="KW-0418">Kinase</keyword>
<reference evidence="7 8" key="1">
    <citation type="submission" date="2014-03" db="EMBL/GenBank/DDBJ databases">
        <authorList>
            <person name="Sibley D."/>
            <person name="Venepally P."/>
            <person name="Karamycheva S."/>
            <person name="Hadjithomas M."/>
            <person name="Khan A."/>
            <person name="Brunk B."/>
            <person name="Roos D."/>
            <person name="Caler E."/>
            <person name="Lorenzi H."/>
        </authorList>
    </citation>
    <scope>NUCLEOTIDE SEQUENCE [LARGE SCALE GENOMIC DNA]</scope>
    <source>
        <strain evidence="8">p89</strain>
    </source>
</reference>
<feature type="compositionally biased region" description="Basic and acidic residues" evidence="6">
    <location>
        <begin position="86"/>
        <end position="102"/>
    </location>
</feature>
<evidence type="ECO:0000256" key="2">
    <source>
        <dbReference type="ARBA" id="ARBA00005546"/>
    </source>
</evidence>